<keyword evidence="3" id="KW-0949">S-adenosyl-L-methionine</keyword>
<evidence type="ECO:0000259" key="4">
    <source>
        <dbReference type="Pfam" id="PF00891"/>
    </source>
</evidence>
<dbReference type="PANTHER" id="PTHR43712">
    <property type="entry name" value="PUTATIVE (AFU_ORTHOLOGUE AFUA_4G14580)-RELATED"/>
    <property type="match status" value="1"/>
</dbReference>
<dbReference type="GO" id="GO:0032259">
    <property type="term" value="P:methylation"/>
    <property type="evidence" value="ECO:0007669"/>
    <property type="project" value="UniProtKB-KW"/>
</dbReference>
<dbReference type="SUPFAM" id="SSF46785">
    <property type="entry name" value="Winged helix' DNA-binding domain"/>
    <property type="match status" value="1"/>
</dbReference>
<evidence type="ECO:0000256" key="2">
    <source>
        <dbReference type="ARBA" id="ARBA00022679"/>
    </source>
</evidence>
<keyword evidence="6" id="KW-1185">Reference proteome</keyword>
<dbReference type="CDD" id="cd02440">
    <property type="entry name" value="AdoMet_MTases"/>
    <property type="match status" value="1"/>
</dbReference>
<dbReference type="Gene3D" id="1.10.10.10">
    <property type="entry name" value="Winged helix-like DNA-binding domain superfamily/Winged helix DNA-binding domain"/>
    <property type="match status" value="1"/>
</dbReference>
<evidence type="ECO:0000313" key="6">
    <source>
        <dbReference type="Proteomes" id="UP000593566"/>
    </source>
</evidence>
<dbReference type="InterPro" id="IPR016461">
    <property type="entry name" value="COMT-like"/>
</dbReference>
<evidence type="ECO:0000313" key="5">
    <source>
        <dbReference type="EMBL" id="KAF6229302.1"/>
    </source>
</evidence>
<proteinExistence type="predicted"/>
<dbReference type="InterPro" id="IPR036388">
    <property type="entry name" value="WH-like_DNA-bd_sf"/>
</dbReference>
<dbReference type="GeneID" id="59335817"/>
<dbReference type="InterPro" id="IPR001077">
    <property type="entry name" value="COMT_C"/>
</dbReference>
<organism evidence="5 6">
    <name type="scientific">Letharia lupina</name>
    <dbReference type="NCBI Taxonomy" id="560253"/>
    <lineage>
        <taxon>Eukaryota</taxon>
        <taxon>Fungi</taxon>
        <taxon>Dikarya</taxon>
        <taxon>Ascomycota</taxon>
        <taxon>Pezizomycotina</taxon>
        <taxon>Lecanoromycetes</taxon>
        <taxon>OSLEUM clade</taxon>
        <taxon>Lecanoromycetidae</taxon>
        <taxon>Lecanorales</taxon>
        <taxon>Lecanorineae</taxon>
        <taxon>Parmeliaceae</taxon>
        <taxon>Letharia</taxon>
    </lineage>
</organism>
<keyword evidence="2" id="KW-0808">Transferase</keyword>
<dbReference type="GO" id="GO:0008171">
    <property type="term" value="F:O-methyltransferase activity"/>
    <property type="evidence" value="ECO:0007669"/>
    <property type="project" value="InterPro"/>
</dbReference>
<evidence type="ECO:0000256" key="3">
    <source>
        <dbReference type="ARBA" id="ARBA00022691"/>
    </source>
</evidence>
<dbReference type="Gene3D" id="3.40.50.150">
    <property type="entry name" value="Vaccinia Virus protein VP39"/>
    <property type="match status" value="1"/>
</dbReference>
<dbReference type="PANTHER" id="PTHR43712:SF12">
    <property type="entry name" value="STERIGMATOCYSTIN 8-O-METHYLTRANSFERASE"/>
    <property type="match status" value="1"/>
</dbReference>
<comment type="caution">
    <text evidence="5">The sequence shown here is derived from an EMBL/GenBank/DDBJ whole genome shotgun (WGS) entry which is preliminary data.</text>
</comment>
<dbReference type="InterPro" id="IPR029063">
    <property type="entry name" value="SAM-dependent_MTases_sf"/>
</dbReference>
<accession>A0A8H6FIW7</accession>
<gene>
    <name evidence="5" type="ORF">HO133_007418</name>
</gene>
<dbReference type="Pfam" id="PF00891">
    <property type="entry name" value="Methyltransf_2"/>
    <property type="match status" value="1"/>
</dbReference>
<reference evidence="5 6" key="1">
    <citation type="journal article" date="2020" name="Genomics">
        <title>Complete, high-quality genomes from long-read metagenomic sequencing of two wolf lichen thalli reveals enigmatic genome architecture.</title>
        <authorList>
            <person name="McKenzie S.K."/>
            <person name="Walston R.F."/>
            <person name="Allen J.L."/>
        </authorList>
    </citation>
    <scope>NUCLEOTIDE SEQUENCE [LARGE SCALE GENOMIC DNA]</scope>
    <source>
        <strain evidence="5">WasteWater1</strain>
    </source>
</reference>
<sequence length="421" mass="46705">MASTRIADLAAQIQENTAKVDQYLQSKNLPSPSFHVDGPVDFQIEDEEIQKARETALDSSLELHQLLLGPAMCLRPVLNGVSLQAIYKYDIASHVPIHGQISFADLGRKCGMSETNLRRIVRFAIAYHRVFHEPREGHVAHSAASRKLAEDADARAGLGYMFDEVWQSFARTVEARERFQSDEPHHSGWSLSQRTDRPVWEHYAEHPAMARRFAGSMSAFSDGVGLSPRFLTEGYPWSSLAGPDGTATVVDVGGSRGHVALALAQSHPHLRLVVQDLPDMIRGAPDAVPAPVAARVAFMAHDFFAPQPVPAAAVYLFRNIFHNWSDAHVVRILRATVPALAPGARVVANDYLIPEPKTMAPSKEREIRGMDMIMLSLFNARERDRADWEQVFKEADPRFKDVVIWVPEGATLSIIEAVWAG</sequence>
<dbReference type="RefSeq" id="XP_037156944.1">
    <property type="nucleotide sequence ID" value="XM_037298309.1"/>
</dbReference>
<dbReference type="Proteomes" id="UP000593566">
    <property type="component" value="Unassembled WGS sequence"/>
</dbReference>
<dbReference type="EMBL" id="JACCJB010000003">
    <property type="protein sequence ID" value="KAF6229302.1"/>
    <property type="molecule type" value="Genomic_DNA"/>
</dbReference>
<dbReference type="AlphaFoldDB" id="A0A8H6FIW7"/>
<dbReference type="PROSITE" id="PS51683">
    <property type="entry name" value="SAM_OMT_II"/>
    <property type="match status" value="1"/>
</dbReference>
<dbReference type="SUPFAM" id="SSF53335">
    <property type="entry name" value="S-adenosyl-L-methionine-dependent methyltransferases"/>
    <property type="match status" value="1"/>
</dbReference>
<dbReference type="InterPro" id="IPR036390">
    <property type="entry name" value="WH_DNA-bd_sf"/>
</dbReference>
<evidence type="ECO:0000256" key="1">
    <source>
        <dbReference type="ARBA" id="ARBA00022603"/>
    </source>
</evidence>
<feature type="domain" description="O-methyltransferase C-terminal" evidence="4">
    <location>
        <begin position="246"/>
        <end position="395"/>
    </location>
</feature>
<name>A0A8H6FIW7_9LECA</name>
<protein>
    <recommendedName>
        <fullName evidence="4">O-methyltransferase C-terminal domain-containing protein</fullName>
    </recommendedName>
</protein>
<keyword evidence="1" id="KW-0489">Methyltransferase</keyword>